<dbReference type="FunFam" id="3.20.20.380:FF:000003">
    <property type="entry name" value="Copper homeostasis protein CutC"/>
    <property type="match status" value="1"/>
</dbReference>
<comment type="caution">
    <text evidence="3">Once thought to be involved in copper homeostasis, experiments in E.coli have shown this is not the case.</text>
</comment>
<evidence type="ECO:0000256" key="2">
    <source>
        <dbReference type="ARBA" id="ARBA00022490"/>
    </source>
</evidence>
<evidence type="ECO:0000313" key="4">
    <source>
        <dbReference type="EMBL" id="CUO89942.1"/>
    </source>
</evidence>
<evidence type="ECO:0000313" key="5">
    <source>
        <dbReference type="Proteomes" id="UP000095454"/>
    </source>
</evidence>
<dbReference type="AlphaFoldDB" id="A0A174IRA2"/>
<keyword evidence="2 3" id="KW-0963">Cytoplasm</keyword>
<name>A0A174IRA2_9ACTN</name>
<dbReference type="Gene3D" id="3.20.20.380">
    <property type="entry name" value="Copper homeostasis (CutC) domain"/>
    <property type="match status" value="1"/>
</dbReference>
<dbReference type="EMBL" id="CZAQ01000005">
    <property type="protein sequence ID" value="CUO89942.1"/>
    <property type="molecule type" value="Genomic_DNA"/>
</dbReference>
<dbReference type="Proteomes" id="UP000095454">
    <property type="component" value="Unassembled WGS sequence"/>
</dbReference>
<dbReference type="PANTHER" id="PTHR12598:SF0">
    <property type="entry name" value="COPPER HOMEOSTASIS PROTEIN CUTC HOMOLOG"/>
    <property type="match status" value="1"/>
</dbReference>
<dbReference type="HAMAP" id="MF_00795">
    <property type="entry name" value="CutC"/>
    <property type="match status" value="1"/>
</dbReference>
<dbReference type="GO" id="GO:0005737">
    <property type="term" value="C:cytoplasm"/>
    <property type="evidence" value="ECO:0007669"/>
    <property type="project" value="UniProtKB-SubCell"/>
</dbReference>
<dbReference type="SUPFAM" id="SSF110395">
    <property type="entry name" value="CutC-like"/>
    <property type="match status" value="1"/>
</dbReference>
<dbReference type="PANTHER" id="PTHR12598">
    <property type="entry name" value="COPPER HOMEOSTASIS PROTEIN CUTC"/>
    <property type="match status" value="1"/>
</dbReference>
<dbReference type="RefSeq" id="WP_055250627.1">
    <property type="nucleotide sequence ID" value="NZ_CABIXX010000005.1"/>
</dbReference>
<gene>
    <name evidence="3" type="primary">cutC</name>
    <name evidence="4" type="ORF">ERS852514_00433</name>
</gene>
<comment type="similarity">
    <text evidence="1 3">Belongs to the CutC family.</text>
</comment>
<dbReference type="InterPro" id="IPR036822">
    <property type="entry name" value="CutC-like_dom_sf"/>
</dbReference>
<protein>
    <recommendedName>
        <fullName evidence="3">PF03932 family protein CutC</fullName>
    </recommendedName>
</protein>
<dbReference type="InterPro" id="IPR005627">
    <property type="entry name" value="CutC-like"/>
</dbReference>
<organism evidence="4 5">
    <name type="scientific">Collinsella aerofaciens</name>
    <dbReference type="NCBI Taxonomy" id="74426"/>
    <lineage>
        <taxon>Bacteria</taxon>
        <taxon>Bacillati</taxon>
        <taxon>Actinomycetota</taxon>
        <taxon>Coriobacteriia</taxon>
        <taxon>Coriobacteriales</taxon>
        <taxon>Coriobacteriaceae</taxon>
        <taxon>Collinsella</taxon>
    </lineage>
</organism>
<dbReference type="Pfam" id="PF03932">
    <property type="entry name" value="CutC"/>
    <property type="match status" value="1"/>
</dbReference>
<dbReference type="GO" id="GO:0005507">
    <property type="term" value="F:copper ion binding"/>
    <property type="evidence" value="ECO:0007669"/>
    <property type="project" value="TreeGrafter"/>
</dbReference>
<accession>A0A174IRA2</accession>
<sequence>MLYEFCAENFERVPAAIDAGAKRIELCDNLAVGGTTPSAGVISATVSYAHEHDARVMCMIRPRGGDFHYNQDELRMMEMDLGLAVSAGADGLVFGCCKPCAGGWALDELTLGALVMAAGCATEECKRESLDITFHMAFDQLSPEAQLDAVDTLADCGITRILTHGGAAGTPIEDNLEHLSRLVEYAGDRLTILPGGGISTANRDTVAAALGVSELHGTKIVPLEA</sequence>
<reference evidence="4 5" key="1">
    <citation type="submission" date="2015-09" db="EMBL/GenBank/DDBJ databases">
        <authorList>
            <consortium name="Pathogen Informatics"/>
        </authorList>
    </citation>
    <scope>NUCLEOTIDE SEQUENCE [LARGE SCALE GENOMIC DNA]</scope>
    <source>
        <strain evidence="4 5">2789STDY5834902</strain>
    </source>
</reference>
<evidence type="ECO:0000256" key="1">
    <source>
        <dbReference type="ARBA" id="ARBA00007768"/>
    </source>
</evidence>
<evidence type="ECO:0000256" key="3">
    <source>
        <dbReference type="HAMAP-Rule" id="MF_00795"/>
    </source>
</evidence>
<proteinExistence type="inferred from homology"/>
<comment type="subcellular location">
    <subcellularLocation>
        <location evidence="3">Cytoplasm</location>
    </subcellularLocation>
</comment>